<protein>
    <submittedName>
        <fullName evidence="2">Uncharacterized protein</fullName>
    </submittedName>
</protein>
<evidence type="ECO:0000313" key="3">
    <source>
        <dbReference type="Proteomes" id="UP000051581"/>
    </source>
</evidence>
<dbReference type="Gene3D" id="3.30.379.10">
    <property type="entry name" value="Chitobiase/beta-hexosaminidase domain 2-like"/>
    <property type="match status" value="1"/>
</dbReference>
<keyword evidence="3" id="KW-1185">Reference proteome</keyword>
<organism evidence="2 3">
    <name type="scientific">Lentilactobacillus sunkii DSM 19904</name>
    <dbReference type="NCBI Taxonomy" id="1423808"/>
    <lineage>
        <taxon>Bacteria</taxon>
        <taxon>Bacillati</taxon>
        <taxon>Bacillota</taxon>
        <taxon>Bacilli</taxon>
        <taxon>Lactobacillales</taxon>
        <taxon>Lactobacillaceae</taxon>
        <taxon>Lentilactobacillus</taxon>
    </lineage>
</organism>
<reference evidence="2 3" key="1">
    <citation type="journal article" date="2015" name="Genome Announc.">
        <title>Expanding the biotechnology potential of lactobacilli through comparative genomics of 213 strains and associated genera.</title>
        <authorList>
            <person name="Sun Z."/>
            <person name="Harris H.M."/>
            <person name="McCann A."/>
            <person name="Guo C."/>
            <person name="Argimon S."/>
            <person name="Zhang W."/>
            <person name="Yang X."/>
            <person name="Jeffery I.B."/>
            <person name="Cooney J.C."/>
            <person name="Kagawa T.F."/>
            <person name="Liu W."/>
            <person name="Song Y."/>
            <person name="Salvetti E."/>
            <person name="Wrobel A."/>
            <person name="Rasinkangas P."/>
            <person name="Parkhill J."/>
            <person name="Rea M.C."/>
            <person name="O'Sullivan O."/>
            <person name="Ritari J."/>
            <person name="Douillard F.P."/>
            <person name="Paul Ross R."/>
            <person name="Yang R."/>
            <person name="Briner A.E."/>
            <person name="Felis G.E."/>
            <person name="de Vos W.M."/>
            <person name="Barrangou R."/>
            <person name="Klaenhammer T.R."/>
            <person name="Caufield P.W."/>
            <person name="Cui Y."/>
            <person name="Zhang H."/>
            <person name="O'Toole P.W."/>
        </authorList>
    </citation>
    <scope>NUCLEOTIDE SEQUENCE [LARGE SCALE GENOMIC DNA]</scope>
    <source>
        <strain evidence="2 3">DSM 19904</strain>
    </source>
</reference>
<dbReference type="InterPro" id="IPR031924">
    <property type="entry name" value="GH115"/>
</dbReference>
<dbReference type="RefSeq" id="WP_235803177.1">
    <property type="nucleotide sequence ID" value="NZ_AZEA01000006.1"/>
</dbReference>
<dbReference type="AlphaFoldDB" id="A0A0R1KYN6"/>
<dbReference type="PANTHER" id="PTHR37842:SF2">
    <property type="entry name" value="GYLCOSYL HYDROLASE 115 C-TERMINAL DOMAIN-CONTAINING PROTEIN"/>
    <property type="match status" value="1"/>
</dbReference>
<evidence type="ECO:0000313" key="2">
    <source>
        <dbReference type="EMBL" id="KRK88767.1"/>
    </source>
</evidence>
<dbReference type="InterPro" id="IPR029018">
    <property type="entry name" value="Hex-like_dom2"/>
</dbReference>
<dbReference type="GO" id="GO:0005975">
    <property type="term" value="P:carbohydrate metabolic process"/>
    <property type="evidence" value="ECO:0007669"/>
    <property type="project" value="UniProtKB-ARBA"/>
</dbReference>
<comment type="caution">
    <text evidence="2">The sequence shown here is derived from an EMBL/GenBank/DDBJ whole genome shotgun (WGS) entry which is preliminary data.</text>
</comment>
<dbReference type="Gene3D" id="3.20.20.520">
    <property type="entry name" value="Glycosyl hydrolase family 115"/>
    <property type="match status" value="1"/>
</dbReference>
<evidence type="ECO:0000256" key="1">
    <source>
        <dbReference type="ARBA" id="ARBA00022801"/>
    </source>
</evidence>
<dbReference type="PATRIC" id="fig|1423808.3.peg.2270"/>
<proteinExistence type="predicted"/>
<dbReference type="GO" id="GO:0016787">
    <property type="term" value="F:hydrolase activity"/>
    <property type="evidence" value="ECO:0007669"/>
    <property type="project" value="UniProtKB-KW"/>
</dbReference>
<dbReference type="SUPFAM" id="SSF55545">
    <property type="entry name" value="beta-N-acetylhexosaminidase-like domain"/>
    <property type="match status" value="1"/>
</dbReference>
<name>A0A0R1KYN6_9LACO</name>
<accession>A0A0R1KYN6</accession>
<dbReference type="Proteomes" id="UP000051581">
    <property type="component" value="Unassembled WGS sequence"/>
</dbReference>
<dbReference type="InterPro" id="IPR042301">
    <property type="entry name" value="GH115_sf"/>
</dbReference>
<sequence length="686" mass="79007">MEILSNKEFTISQGTKVVAQDLRNSVLKYACEILQRDVNKVTTEKDVDNEIYLTVDPQAPVDGDDFQIDLTSPDKVTVSSKTSLGVMYGALAISRDILKIDDFWYWMDTVAQVKKTIEWTNFDLHLPDYQTEYRGWFVNDELLLRGWNDHDSQQYIWQRVFETALRVGCNVIVPGTDVQSQVNRQPAKEFGLMIAQHHAEPLGAKMFAREYPDLEASFLKYPDLFRKLWRDAINEQKGTPTIYSLGFRGQGDKPFWEDDTSRKWDDKAIADVVNGVIKEQYDMIQELDPGAPMALNVYGELAGLYKKGLVDVPGDLIEIWADSGYGKMVSRRQGLDNPRSPLLDIPNPHNRKRGLYYHVAFHDLQASNFLGLLSNSPEFVSSELMKARSKGLDTLELVNTGNIKPHVLYLREVAKTWVKGYKARTNDEILDDYVKHYYSEHQKEIVSLYEDYWKSVVQYGTHSDETAGDELSPFLIRRIIKTWLSGKDKLSDAGWIVGDDSLADGVKKIDGMITPKLPNWEKLVVNLKKLMLDQNEQDAKTLYGDLYLSTLYQADGLKALHLVIQAYELSMAAKKDDDYLKPFLLADEAYHTMDEINFAQSHHKSTKWYDFYKNDGYDDMPLTAIKLRFLRHYLRTLGDTADEDDWERRFIKAPGDARVMTLWTIAREFSDDDLAKKLRERLIDKL</sequence>
<dbReference type="PANTHER" id="PTHR37842">
    <property type="match status" value="1"/>
</dbReference>
<gene>
    <name evidence="2" type="ORF">FD17_GL002237</name>
</gene>
<dbReference type="Pfam" id="PF15979">
    <property type="entry name" value="Glyco_hydro_115"/>
    <property type="match status" value="1"/>
</dbReference>
<dbReference type="EMBL" id="AZEA01000006">
    <property type="protein sequence ID" value="KRK88767.1"/>
    <property type="molecule type" value="Genomic_DNA"/>
</dbReference>
<keyword evidence="1" id="KW-0378">Hydrolase</keyword>